<dbReference type="EMBL" id="ML213609">
    <property type="protein sequence ID" value="TFK37306.1"/>
    <property type="molecule type" value="Genomic_DNA"/>
</dbReference>
<dbReference type="PROSITE" id="PS50005">
    <property type="entry name" value="TPR"/>
    <property type="match status" value="1"/>
</dbReference>
<dbReference type="STRING" id="68775.A0A5C3LYX6"/>
<dbReference type="PANTHER" id="PTHR47691">
    <property type="entry name" value="REGULATOR-RELATED"/>
    <property type="match status" value="1"/>
</dbReference>
<dbReference type="InterPro" id="IPR019734">
    <property type="entry name" value="TPR_rpt"/>
</dbReference>
<evidence type="ECO:0000259" key="2">
    <source>
        <dbReference type="Pfam" id="PF20703"/>
    </source>
</evidence>
<dbReference type="CDD" id="cd21037">
    <property type="entry name" value="MLKL_NTD"/>
    <property type="match status" value="1"/>
</dbReference>
<dbReference type="Gene3D" id="1.25.40.10">
    <property type="entry name" value="Tetratricopeptide repeat domain"/>
    <property type="match status" value="1"/>
</dbReference>
<dbReference type="SUPFAM" id="SSF48452">
    <property type="entry name" value="TPR-like"/>
    <property type="match status" value="1"/>
</dbReference>
<feature type="repeat" description="TPR" evidence="1">
    <location>
        <begin position="719"/>
        <end position="752"/>
    </location>
</feature>
<dbReference type="PANTHER" id="PTHR47691:SF3">
    <property type="entry name" value="HTH-TYPE TRANSCRIPTIONAL REGULATOR RV0890C-RELATED"/>
    <property type="match status" value="1"/>
</dbReference>
<dbReference type="Proteomes" id="UP000308652">
    <property type="component" value="Unassembled WGS sequence"/>
</dbReference>
<proteinExistence type="predicted"/>
<keyword evidence="1" id="KW-0802">TPR repeat</keyword>
<dbReference type="Pfam" id="PF20703">
    <property type="entry name" value="nSTAND1"/>
    <property type="match status" value="1"/>
</dbReference>
<dbReference type="Gene3D" id="1.20.930.20">
    <property type="entry name" value="Adaptor protein Cbl, N-terminal domain"/>
    <property type="match status" value="1"/>
</dbReference>
<dbReference type="InterPro" id="IPR036537">
    <property type="entry name" value="Adaptor_Cbl_N_dom_sf"/>
</dbReference>
<gene>
    <name evidence="3" type="ORF">BDQ12DRAFT_713653</name>
</gene>
<accession>A0A5C3LYX6</accession>
<dbReference type="SUPFAM" id="SSF52540">
    <property type="entry name" value="P-loop containing nucleoside triphosphate hydrolases"/>
    <property type="match status" value="1"/>
</dbReference>
<dbReference type="AlphaFoldDB" id="A0A5C3LYX6"/>
<feature type="domain" description="Novel STAND NTPase 1" evidence="2">
    <location>
        <begin position="206"/>
        <end position="346"/>
    </location>
</feature>
<evidence type="ECO:0000313" key="4">
    <source>
        <dbReference type="Proteomes" id="UP000308652"/>
    </source>
</evidence>
<evidence type="ECO:0000256" key="1">
    <source>
        <dbReference type="PROSITE-ProRule" id="PRU00339"/>
    </source>
</evidence>
<dbReference type="InterPro" id="IPR059179">
    <property type="entry name" value="MLKL-like_MCAfunc"/>
</dbReference>
<keyword evidence="4" id="KW-1185">Reference proteome</keyword>
<evidence type="ECO:0000313" key="3">
    <source>
        <dbReference type="EMBL" id="TFK37306.1"/>
    </source>
</evidence>
<name>A0A5C3LYX6_9AGAR</name>
<organism evidence="3 4">
    <name type="scientific">Crucibulum laeve</name>
    <dbReference type="NCBI Taxonomy" id="68775"/>
    <lineage>
        <taxon>Eukaryota</taxon>
        <taxon>Fungi</taxon>
        <taxon>Dikarya</taxon>
        <taxon>Basidiomycota</taxon>
        <taxon>Agaricomycotina</taxon>
        <taxon>Agaricomycetes</taxon>
        <taxon>Agaricomycetidae</taxon>
        <taxon>Agaricales</taxon>
        <taxon>Agaricineae</taxon>
        <taxon>Nidulariaceae</taxon>
        <taxon>Crucibulum</taxon>
    </lineage>
</organism>
<dbReference type="InterPro" id="IPR011990">
    <property type="entry name" value="TPR-like_helical_dom_sf"/>
</dbReference>
<sequence>MFMPRRQKIAISSFEKTLQYGSIASRMLYEISEATSAPYLKAIAGISLLIIETVQAVRSNRQECVRMTEQTYHIVCTIINLCADSPVEIPQRTMRIIEEFTGTIQKILSYVRIQAEGSVMKRLLHHMEIASLLSECNKGLNHAMIVFEVQSHVNTAVSLAELQAKVTENHREIMTLLNDSMNIQKLNKKVLTRSNSNISIIPASPKIFYGRDSELQQIVIRLVTKVPSYTAILGHGGIGKTSLALAVLHNVEISSHFGAHRYFIKCDAIISAAQLLSMMVSYFHVDGSQHPASRLKKHLDGIKSAAIVVLDNLESVWDIPDQKLAVEDTLSMLADVRHLSIVITMRGLERPSKIPWTRPLFPPLLPLDDYSTRQIFIAISDVSIVDPDLPPLLSLTDNLPLAVTLMANLAAYESCAILLLRWNKETTSLISDGSEKTSNLEMSISVSLSSPRIVSVPESRELLSILALLPDGMSDTTLRDMEKIFPEILKLKSALCRVSIAHIDQNPLKVLAPVREYIRREHPPSPKSLHFLQVCFYGLVHDASSPLFHSRAYDDVCTGNRTLMRPYVEALGDKRLSGTYFLALSKVVDEKQSRYYVETALDLFTELGDRSMQAAAQRRLLQHYFHNGMLSACIEDCHEMLSPSNQDIGTLEHSHILRLLSQATSQKGNTLLALKFATKARHLAQIAGSLYWEARCRVSLLQSSSTALTALGLYDAVLQDITAQQAGVHYRMSEYDDAKKLFYKLLEMGPSSGIYAAIKRGLILHNLVEIDILNGDEKNPRIQKHLETCRAIFTAENFLPGMAAISLNESQLCFKIEQLEEAKKHLSQCMNTEQWSNSSFIMQCFELLGDIEIRQENKKKRDAALYDMLCTVMESIKFIEYRTGP</sequence>
<dbReference type="OrthoDB" id="1534087at2759"/>
<dbReference type="InterPro" id="IPR027417">
    <property type="entry name" value="P-loop_NTPase"/>
</dbReference>
<protein>
    <recommendedName>
        <fullName evidence="2">Novel STAND NTPase 1 domain-containing protein</fullName>
    </recommendedName>
</protein>
<dbReference type="InterPro" id="IPR049052">
    <property type="entry name" value="nSTAND1"/>
</dbReference>
<dbReference type="GO" id="GO:0007166">
    <property type="term" value="P:cell surface receptor signaling pathway"/>
    <property type="evidence" value="ECO:0007669"/>
    <property type="project" value="InterPro"/>
</dbReference>
<dbReference type="Gene3D" id="3.40.50.300">
    <property type="entry name" value="P-loop containing nucleotide triphosphate hydrolases"/>
    <property type="match status" value="1"/>
</dbReference>
<reference evidence="3 4" key="1">
    <citation type="journal article" date="2019" name="Nat. Ecol. Evol.">
        <title>Megaphylogeny resolves global patterns of mushroom evolution.</title>
        <authorList>
            <person name="Varga T."/>
            <person name="Krizsan K."/>
            <person name="Foldi C."/>
            <person name="Dima B."/>
            <person name="Sanchez-Garcia M."/>
            <person name="Sanchez-Ramirez S."/>
            <person name="Szollosi G.J."/>
            <person name="Szarkandi J.G."/>
            <person name="Papp V."/>
            <person name="Albert L."/>
            <person name="Andreopoulos W."/>
            <person name="Angelini C."/>
            <person name="Antonin V."/>
            <person name="Barry K.W."/>
            <person name="Bougher N.L."/>
            <person name="Buchanan P."/>
            <person name="Buyck B."/>
            <person name="Bense V."/>
            <person name="Catcheside P."/>
            <person name="Chovatia M."/>
            <person name="Cooper J."/>
            <person name="Damon W."/>
            <person name="Desjardin D."/>
            <person name="Finy P."/>
            <person name="Geml J."/>
            <person name="Haridas S."/>
            <person name="Hughes K."/>
            <person name="Justo A."/>
            <person name="Karasinski D."/>
            <person name="Kautmanova I."/>
            <person name="Kiss B."/>
            <person name="Kocsube S."/>
            <person name="Kotiranta H."/>
            <person name="LaButti K.M."/>
            <person name="Lechner B.E."/>
            <person name="Liimatainen K."/>
            <person name="Lipzen A."/>
            <person name="Lukacs Z."/>
            <person name="Mihaltcheva S."/>
            <person name="Morgado L.N."/>
            <person name="Niskanen T."/>
            <person name="Noordeloos M.E."/>
            <person name="Ohm R.A."/>
            <person name="Ortiz-Santana B."/>
            <person name="Ovrebo C."/>
            <person name="Racz N."/>
            <person name="Riley R."/>
            <person name="Savchenko A."/>
            <person name="Shiryaev A."/>
            <person name="Soop K."/>
            <person name="Spirin V."/>
            <person name="Szebenyi C."/>
            <person name="Tomsovsky M."/>
            <person name="Tulloss R.E."/>
            <person name="Uehling J."/>
            <person name="Grigoriev I.V."/>
            <person name="Vagvolgyi C."/>
            <person name="Papp T."/>
            <person name="Martin F.M."/>
            <person name="Miettinen O."/>
            <person name="Hibbett D.S."/>
            <person name="Nagy L.G."/>
        </authorList>
    </citation>
    <scope>NUCLEOTIDE SEQUENCE [LARGE SCALE GENOMIC DNA]</scope>
    <source>
        <strain evidence="3 4">CBS 166.37</strain>
    </source>
</reference>